<evidence type="ECO:0000313" key="2">
    <source>
        <dbReference type="EMBL" id="CAJ1375536.1"/>
    </source>
</evidence>
<evidence type="ECO:0000256" key="1">
    <source>
        <dbReference type="SAM" id="MobiDB-lite"/>
    </source>
</evidence>
<feature type="region of interest" description="Disordered" evidence="1">
    <location>
        <begin position="243"/>
        <end position="280"/>
    </location>
</feature>
<organism evidence="2 3">
    <name type="scientific">Effrenium voratum</name>
    <dbReference type="NCBI Taxonomy" id="2562239"/>
    <lineage>
        <taxon>Eukaryota</taxon>
        <taxon>Sar</taxon>
        <taxon>Alveolata</taxon>
        <taxon>Dinophyceae</taxon>
        <taxon>Suessiales</taxon>
        <taxon>Symbiodiniaceae</taxon>
        <taxon>Effrenium</taxon>
    </lineage>
</organism>
<protein>
    <submittedName>
        <fullName evidence="2">Uncharacterized protein</fullName>
    </submittedName>
</protein>
<accession>A0AA36HUE2</accession>
<sequence>MAQRDAAGMAELLEVCCLWHSTWATLQTYIGAGDALEKIDAMWKQGMLDQELKMHVKSQSADFDCKKLSFVLEAKGVVQDYEIERAQGRIQSAFKQSLVAGWNLFKTNLESDQVAHRRHLVAASGDTQRARAGVVNALQDSGSTSKCDQCMLFSQAEADADNSGALSAKMEPWLQATLAGFNGGIRRADNECIIGFVNFPVAGVVSSWKQHFALQQVTSLCHAFPRTFLAVLVLPNRAGDLRSSASKAEKAEESDEGREDNEQDEDVKEEKGADDDEPLDADSILRDFHHKLQCAYMERERNLKVRLGQVIFSPSSVYGTRSAFHQVLLVMANDRQNVFQKSSFWKTRVVSDVEMLPRASMVKLPKGDTRYGSEGRFTRVQELKQACGGTSFCGSIFEALLPHNDCPTCILDFLGYDSWPATYAMTQVSRGRRWAAGSIGHSNSETTHCANLIAQKVFGLARSAALKVAGFPRFEEAIQELQSLQTVQTPSYEVTVALPDGTLVVKDAVLDLWQRKHTDFAQECSALLEDHDKEFNPKHVRRGGSEVNDNSTCELPNKKLVTEGTLDKEEFEKNRADRLTLSCGAVQLHWCPQTSQLFITSEAQHTAEAGMELFSFGSGDFLSSTEASDVMSDTTSGGRWLVYDLFGEGDKLVLLESDAKLPQHLQSLDVFNKVL</sequence>
<dbReference type="AlphaFoldDB" id="A0AA36HUE2"/>
<dbReference type="EMBL" id="CAUJNA010000328">
    <property type="protein sequence ID" value="CAJ1375536.1"/>
    <property type="molecule type" value="Genomic_DNA"/>
</dbReference>
<feature type="compositionally biased region" description="Acidic residues" evidence="1">
    <location>
        <begin position="252"/>
        <end position="280"/>
    </location>
</feature>
<gene>
    <name evidence="2" type="ORF">EVOR1521_LOCUS4796</name>
</gene>
<keyword evidence="3" id="KW-1185">Reference proteome</keyword>
<name>A0AA36HUE2_9DINO</name>
<proteinExistence type="predicted"/>
<reference evidence="2" key="1">
    <citation type="submission" date="2023-08" db="EMBL/GenBank/DDBJ databases">
        <authorList>
            <person name="Chen Y."/>
            <person name="Shah S."/>
            <person name="Dougan E. K."/>
            <person name="Thang M."/>
            <person name="Chan C."/>
        </authorList>
    </citation>
    <scope>NUCLEOTIDE SEQUENCE</scope>
</reference>
<evidence type="ECO:0000313" key="3">
    <source>
        <dbReference type="Proteomes" id="UP001178507"/>
    </source>
</evidence>
<dbReference type="Proteomes" id="UP001178507">
    <property type="component" value="Unassembled WGS sequence"/>
</dbReference>
<comment type="caution">
    <text evidence="2">The sequence shown here is derived from an EMBL/GenBank/DDBJ whole genome shotgun (WGS) entry which is preliminary data.</text>
</comment>